<keyword evidence="17" id="KW-0966">Cell projection</keyword>
<comment type="function">
    <text evidence="1 12">The M ring may be actively involved in energy transduction.</text>
</comment>
<dbReference type="EMBL" id="MDTU01000001">
    <property type="protein sequence ID" value="ODN42697.1"/>
    <property type="molecule type" value="Genomic_DNA"/>
</dbReference>
<keyword evidence="8 14" id="KW-1133">Transmembrane helix</keyword>
<accession>A0ABX3A383</accession>
<evidence type="ECO:0000256" key="3">
    <source>
        <dbReference type="ARBA" id="ARBA00004651"/>
    </source>
</evidence>
<gene>
    <name evidence="17" type="ORF">BGC07_06885</name>
</gene>
<evidence type="ECO:0000256" key="9">
    <source>
        <dbReference type="ARBA" id="ARBA00023136"/>
    </source>
</evidence>
<keyword evidence="7 14" id="KW-0812">Transmembrane</keyword>
<evidence type="ECO:0000256" key="5">
    <source>
        <dbReference type="ARBA" id="ARBA00017949"/>
    </source>
</evidence>
<reference evidence="17 18" key="1">
    <citation type="submission" date="2016-08" db="EMBL/GenBank/DDBJ databases">
        <title>Draft genome sequence of Candidatus Piscirickettsia litoralis, from seawater.</title>
        <authorList>
            <person name="Wan X."/>
            <person name="Lee A.J."/>
            <person name="Hou S."/>
            <person name="Donachie S.P."/>
        </authorList>
    </citation>
    <scope>NUCLEOTIDE SEQUENCE [LARGE SCALE GENOMIC DNA]</scope>
    <source>
        <strain evidence="17 18">Y2</strain>
    </source>
</reference>
<feature type="domain" description="Flagellar M-ring C-terminal" evidence="16">
    <location>
        <begin position="252"/>
        <end position="424"/>
    </location>
</feature>
<evidence type="ECO:0000256" key="13">
    <source>
        <dbReference type="SAM" id="MobiDB-lite"/>
    </source>
</evidence>
<dbReference type="RefSeq" id="WP_069312494.1">
    <property type="nucleotide sequence ID" value="NZ_MDTU01000001.1"/>
</dbReference>
<dbReference type="InterPro" id="IPR006182">
    <property type="entry name" value="FliF_N_dom"/>
</dbReference>
<dbReference type="Proteomes" id="UP000094329">
    <property type="component" value="Unassembled WGS sequence"/>
</dbReference>
<keyword evidence="10 12" id="KW-0975">Bacterial flagellum</keyword>
<keyword evidence="18" id="KW-1185">Reference proteome</keyword>
<name>A0ABX3A383_9GAMM</name>
<evidence type="ECO:0000313" key="18">
    <source>
        <dbReference type="Proteomes" id="UP000094329"/>
    </source>
</evidence>
<dbReference type="PRINTS" id="PR01009">
    <property type="entry name" value="FLGMRINGFLIF"/>
</dbReference>
<evidence type="ECO:0000256" key="11">
    <source>
        <dbReference type="ARBA" id="ARBA00025936"/>
    </source>
</evidence>
<dbReference type="PIRSF" id="PIRSF004862">
    <property type="entry name" value="FliF"/>
    <property type="match status" value="1"/>
</dbReference>
<comment type="subcellular location">
    <subcellularLocation>
        <location evidence="2 12">Bacterial flagellum basal body</location>
    </subcellularLocation>
    <subcellularLocation>
        <location evidence="3">Cell membrane</location>
        <topology evidence="3">Multi-pass membrane protein</topology>
    </subcellularLocation>
</comment>
<dbReference type="InterPro" id="IPR013556">
    <property type="entry name" value="Flag_M-ring_C"/>
</dbReference>
<dbReference type="InterPro" id="IPR000067">
    <property type="entry name" value="FlgMring_FliF"/>
</dbReference>
<dbReference type="InterPro" id="IPR045851">
    <property type="entry name" value="AMP-bd_C_sf"/>
</dbReference>
<keyword evidence="17" id="KW-0282">Flagellum</keyword>
<feature type="transmembrane region" description="Helical" evidence="14">
    <location>
        <begin position="442"/>
        <end position="464"/>
    </location>
</feature>
<comment type="similarity">
    <text evidence="4 12">Belongs to the FliF family.</text>
</comment>
<keyword evidence="6" id="KW-1003">Cell membrane</keyword>
<evidence type="ECO:0000256" key="10">
    <source>
        <dbReference type="ARBA" id="ARBA00023143"/>
    </source>
</evidence>
<feature type="region of interest" description="Disordered" evidence="13">
    <location>
        <begin position="303"/>
        <end position="349"/>
    </location>
</feature>
<dbReference type="Pfam" id="PF01514">
    <property type="entry name" value="YscJ_FliF"/>
    <property type="match status" value="1"/>
</dbReference>
<evidence type="ECO:0000256" key="12">
    <source>
        <dbReference type="PIRNR" id="PIRNR004862"/>
    </source>
</evidence>
<evidence type="ECO:0000256" key="1">
    <source>
        <dbReference type="ARBA" id="ARBA00003820"/>
    </source>
</evidence>
<dbReference type="Pfam" id="PF08345">
    <property type="entry name" value="YscJ_FliF_C"/>
    <property type="match status" value="1"/>
</dbReference>
<comment type="subunit">
    <text evidence="11">The basal body constitutes a major portion of the flagellar organelle and consists of four rings (L,P,S, and M) mounted on a central rod. The M ring is integral to the inner membrane of the cell and may be connected to the flagellar rod via the S ring. The S (supramembrane ring) lies just distal to the M ring. The L and P rings lie in the outer membrane and the periplasmic space, respectively.</text>
</comment>
<feature type="domain" description="Flagellar M-ring N-terminal" evidence="15">
    <location>
        <begin position="46"/>
        <end position="219"/>
    </location>
</feature>
<comment type="caution">
    <text evidence="17">The sequence shown here is derived from an EMBL/GenBank/DDBJ whole genome shotgun (WGS) entry which is preliminary data.</text>
</comment>
<dbReference type="PANTHER" id="PTHR30046">
    <property type="entry name" value="FLAGELLAR M-RING PROTEIN"/>
    <property type="match status" value="1"/>
</dbReference>
<dbReference type="NCBIfam" id="TIGR00206">
    <property type="entry name" value="fliF"/>
    <property type="match status" value="1"/>
</dbReference>
<feature type="compositionally biased region" description="Polar residues" evidence="13">
    <location>
        <begin position="327"/>
        <end position="340"/>
    </location>
</feature>
<organism evidence="17 18">
    <name type="scientific">Piscirickettsia litoralis</name>
    <dbReference type="NCBI Taxonomy" id="1891921"/>
    <lineage>
        <taxon>Bacteria</taxon>
        <taxon>Pseudomonadati</taxon>
        <taxon>Pseudomonadota</taxon>
        <taxon>Gammaproteobacteria</taxon>
        <taxon>Thiotrichales</taxon>
        <taxon>Piscirickettsiaceae</taxon>
        <taxon>Piscirickettsia</taxon>
    </lineage>
</organism>
<evidence type="ECO:0000259" key="15">
    <source>
        <dbReference type="Pfam" id="PF01514"/>
    </source>
</evidence>
<evidence type="ECO:0000256" key="14">
    <source>
        <dbReference type="SAM" id="Phobius"/>
    </source>
</evidence>
<evidence type="ECO:0000256" key="8">
    <source>
        <dbReference type="ARBA" id="ARBA00022989"/>
    </source>
</evidence>
<dbReference type="Gene3D" id="3.30.300.30">
    <property type="match status" value="1"/>
</dbReference>
<evidence type="ECO:0000256" key="4">
    <source>
        <dbReference type="ARBA" id="ARBA00007971"/>
    </source>
</evidence>
<protein>
    <recommendedName>
        <fullName evidence="5 12">Flagellar M-ring protein</fullName>
    </recommendedName>
</protein>
<evidence type="ECO:0000256" key="6">
    <source>
        <dbReference type="ARBA" id="ARBA00022475"/>
    </source>
</evidence>
<evidence type="ECO:0000259" key="16">
    <source>
        <dbReference type="Pfam" id="PF08345"/>
    </source>
</evidence>
<evidence type="ECO:0000256" key="7">
    <source>
        <dbReference type="ARBA" id="ARBA00022692"/>
    </source>
</evidence>
<sequence>MAMNLESASQVIEGFNRLNWLKQVALMVGLAVSIALGVAVIMWTKTSNYEPVFSSSDPLSLPHIVQSLKQGNIDFKLDEKRNLVLVSKSDVNRARIVLAENGVSGRMNTGFENLGKNSSFGTSQFMETVRYRHALESELSRTIASIQGVRSARVHLAIPKQSSFLKSQKEARASVFVNLQGGYLDKSQVAAIVNLTASSVPNLKRNQVSVVDQHGNLLTNSMESSGFAATERQFSYQRQVESAYVQRIMNILEPIVGAGNVRAQVTANVDFTKSEKTQETFNPDMKAVRSEFLLNEERSGEAGLGGIPGALSNEPPGAGVAPEQAAGDNNATKTQQTPSSRKNESTRNYEVDRLISHTKGQLGRVTRLTVAVVLNNKRVTDAQGKTTAQAIAQGEINRIAQLVRDAVGFDVARGDSLNVVNLPFVAEMEIKAPSIPLWEQGWFAPLIKQILGGLFILILVFFILKPTLRSLAGKSKSELFDQKMQLAREVGIELDTNGNPIPPEEEPLVDEFDRPLDLPQDSDDQERNINFVKQLVEKDAKLVAQVIKEWVNEDEQ</sequence>
<evidence type="ECO:0000313" key="17">
    <source>
        <dbReference type="EMBL" id="ODN42697.1"/>
    </source>
</evidence>
<evidence type="ECO:0000256" key="2">
    <source>
        <dbReference type="ARBA" id="ARBA00004117"/>
    </source>
</evidence>
<keyword evidence="17" id="KW-0969">Cilium</keyword>
<proteinExistence type="inferred from homology"/>
<dbReference type="InterPro" id="IPR043427">
    <property type="entry name" value="YscJ/FliF"/>
</dbReference>
<feature type="transmembrane region" description="Helical" evidence="14">
    <location>
        <begin position="24"/>
        <end position="43"/>
    </location>
</feature>
<dbReference type="PANTHER" id="PTHR30046:SF0">
    <property type="entry name" value="FLAGELLAR M-RING PROTEIN"/>
    <property type="match status" value="1"/>
</dbReference>
<keyword evidence="9 14" id="KW-0472">Membrane</keyword>